<dbReference type="InterPro" id="IPR015424">
    <property type="entry name" value="PyrdxlP-dep_Trfase"/>
</dbReference>
<feature type="domain" description="HTH gntR-type" evidence="7">
    <location>
        <begin position="15"/>
        <end position="83"/>
    </location>
</feature>
<evidence type="ECO:0000256" key="2">
    <source>
        <dbReference type="ARBA" id="ARBA00022898"/>
    </source>
</evidence>
<evidence type="ECO:0000313" key="8">
    <source>
        <dbReference type="EMBL" id="MEJ8640319.1"/>
    </source>
</evidence>
<keyword evidence="4" id="KW-0238">DNA-binding</keyword>
<evidence type="ECO:0000256" key="5">
    <source>
        <dbReference type="ARBA" id="ARBA00023163"/>
    </source>
</evidence>
<dbReference type="InterPro" id="IPR004839">
    <property type="entry name" value="Aminotransferase_I/II_large"/>
</dbReference>
<comment type="caution">
    <text evidence="8">The sequence shown here is derived from an EMBL/GenBank/DDBJ whole genome shotgun (WGS) entry which is preliminary data.</text>
</comment>
<gene>
    <name evidence="8" type="ORF">WKI68_00560</name>
</gene>
<keyword evidence="8" id="KW-0032">Aminotransferase</keyword>
<keyword evidence="5" id="KW-0804">Transcription</keyword>
<dbReference type="SUPFAM" id="SSF46785">
    <property type="entry name" value="Winged helix' DNA-binding domain"/>
    <property type="match status" value="1"/>
</dbReference>
<dbReference type="InterPro" id="IPR000524">
    <property type="entry name" value="Tscrpt_reg_HTH_GntR"/>
</dbReference>
<evidence type="ECO:0000256" key="6">
    <source>
        <dbReference type="SAM" id="MobiDB-lite"/>
    </source>
</evidence>
<dbReference type="PANTHER" id="PTHR46577">
    <property type="entry name" value="HTH-TYPE TRANSCRIPTIONAL REGULATORY PROTEIN GABR"/>
    <property type="match status" value="1"/>
</dbReference>
<dbReference type="InterPro" id="IPR051446">
    <property type="entry name" value="HTH_trans_reg/aminotransferase"/>
</dbReference>
<sequence length="451" mass="47339">MYGHNLAARPAPGSGPLYLRLSEGIARDIEAGRLPDGWRLPTVRAVAHRLGVTPGTVARAYAELRRRGLTSGEAGRGTFVRTSRDLAGFGAESADDAEVVDLSGNWAAPPPSALLKELGGVWTHGQLSTLLGTGLGRDADVLGADYLEAFGLGVPGHRVIATSGGQHALFTSLTALTRPGDRIAVDALANPGVRAAARLLNLRTVPVAHDEDGMRPDALAAVASDASVVVTTATLHNPTGVTLSAGRRAELAEVVRARRLTLVEDDPFGPLAEHAPPPVATLAPEHCVYLASTSKTLAPGLRLAFLSCPPPLADRMASAARGSAWTRPPSSWTSYTAGWWAAWWPGSSRAAVRSRRSASASYGNCSRRPGPARWAVRTPGWTSAGSGRERTWRRGRVPAGWPWPPRATSAARGPASASAWARPTHGPNSRAACTGWPNCSGPLTRCADGRR</sequence>
<keyword evidence="2" id="KW-0663">Pyridoxal phosphate</keyword>
<proteinExistence type="inferred from homology"/>
<dbReference type="InterPro" id="IPR036388">
    <property type="entry name" value="WH-like_DNA-bd_sf"/>
</dbReference>
<reference evidence="8 9" key="1">
    <citation type="submission" date="2024-03" db="EMBL/GenBank/DDBJ databases">
        <title>Novel Streptomyces species of biotechnological and ecological value are a feature of Machair soil.</title>
        <authorList>
            <person name="Prole J.R."/>
            <person name="Goodfellow M."/>
            <person name="Allenby N."/>
            <person name="Ward A.C."/>
        </authorList>
    </citation>
    <scope>NUCLEOTIDE SEQUENCE [LARGE SCALE GENOMIC DNA]</scope>
    <source>
        <strain evidence="8 9">MS1.HAVA.3</strain>
    </source>
</reference>
<protein>
    <submittedName>
        <fullName evidence="8">PLP-dependent aminotransferase family protein</fullName>
    </submittedName>
</protein>
<evidence type="ECO:0000256" key="1">
    <source>
        <dbReference type="ARBA" id="ARBA00005384"/>
    </source>
</evidence>
<organism evidence="8 9">
    <name type="scientific">Streptomyces caledonius</name>
    <dbReference type="NCBI Taxonomy" id="3134107"/>
    <lineage>
        <taxon>Bacteria</taxon>
        <taxon>Bacillati</taxon>
        <taxon>Actinomycetota</taxon>
        <taxon>Actinomycetes</taxon>
        <taxon>Kitasatosporales</taxon>
        <taxon>Streptomycetaceae</taxon>
        <taxon>Streptomyces</taxon>
    </lineage>
</organism>
<keyword evidence="3" id="KW-0805">Transcription regulation</keyword>
<comment type="similarity">
    <text evidence="1">In the C-terminal section; belongs to the class-I pyridoxal-phosphate-dependent aminotransferase family.</text>
</comment>
<dbReference type="Pfam" id="PF00155">
    <property type="entry name" value="Aminotran_1_2"/>
    <property type="match status" value="1"/>
</dbReference>
<dbReference type="CDD" id="cd00609">
    <property type="entry name" value="AAT_like"/>
    <property type="match status" value="1"/>
</dbReference>
<dbReference type="GO" id="GO:0008483">
    <property type="term" value="F:transaminase activity"/>
    <property type="evidence" value="ECO:0007669"/>
    <property type="project" value="UniProtKB-KW"/>
</dbReference>
<dbReference type="Proteomes" id="UP001382904">
    <property type="component" value="Unassembled WGS sequence"/>
</dbReference>
<dbReference type="InterPro" id="IPR015421">
    <property type="entry name" value="PyrdxlP-dep_Trfase_major"/>
</dbReference>
<evidence type="ECO:0000256" key="4">
    <source>
        <dbReference type="ARBA" id="ARBA00023125"/>
    </source>
</evidence>
<name>A0ABU8TXI0_9ACTN</name>
<dbReference type="SUPFAM" id="SSF53383">
    <property type="entry name" value="PLP-dependent transferases"/>
    <property type="match status" value="1"/>
</dbReference>
<dbReference type="Gene3D" id="3.40.640.10">
    <property type="entry name" value="Type I PLP-dependent aspartate aminotransferase-like (Major domain)"/>
    <property type="match status" value="1"/>
</dbReference>
<dbReference type="PANTHER" id="PTHR46577:SF1">
    <property type="entry name" value="HTH-TYPE TRANSCRIPTIONAL REGULATORY PROTEIN GABR"/>
    <property type="match status" value="1"/>
</dbReference>
<dbReference type="SMART" id="SM00345">
    <property type="entry name" value="HTH_GNTR"/>
    <property type="match status" value="1"/>
</dbReference>
<evidence type="ECO:0000256" key="3">
    <source>
        <dbReference type="ARBA" id="ARBA00023015"/>
    </source>
</evidence>
<dbReference type="EMBL" id="JBBKAM010000002">
    <property type="protein sequence ID" value="MEJ8640319.1"/>
    <property type="molecule type" value="Genomic_DNA"/>
</dbReference>
<evidence type="ECO:0000259" key="7">
    <source>
        <dbReference type="PROSITE" id="PS50949"/>
    </source>
</evidence>
<dbReference type="Pfam" id="PF00392">
    <property type="entry name" value="GntR"/>
    <property type="match status" value="1"/>
</dbReference>
<dbReference type="Gene3D" id="1.10.10.10">
    <property type="entry name" value="Winged helix-like DNA-binding domain superfamily/Winged helix DNA-binding domain"/>
    <property type="match status" value="1"/>
</dbReference>
<accession>A0ABU8TXI0</accession>
<keyword evidence="8" id="KW-0808">Transferase</keyword>
<dbReference type="InterPro" id="IPR036390">
    <property type="entry name" value="WH_DNA-bd_sf"/>
</dbReference>
<dbReference type="CDD" id="cd07377">
    <property type="entry name" value="WHTH_GntR"/>
    <property type="match status" value="1"/>
</dbReference>
<keyword evidence="9" id="KW-1185">Reference proteome</keyword>
<feature type="region of interest" description="Disordered" evidence="6">
    <location>
        <begin position="373"/>
        <end position="411"/>
    </location>
</feature>
<dbReference type="PROSITE" id="PS50949">
    <property type="entry name" value="HTH_GNTR"/>
    <property type="match status" value="1"/>
</dbReference>
<evidence type="ECO:0000313" key="9">
    <source>
        <dbReference type="Proteomes" id="UP001382904"/>
    </source>
</evidence>